<protein>
    <submittedName>
        <fullName evidence="1">Uncharacterized protein</fullName>
    </submittedName>
</protein>
<keyword evidence="2" id="KW-1185">Reference proteome</keyword>
<accession>A0ABS7XRV0</accession>
<comment type="caution">
    <text evidence="1">The sequence shown here is derived from an EMBL/GenBank/DDBJ whole genome shotgun (WGS) entry which is preliminary data.</text>
</comment>
<organism evidence="1 2">
    <name type="scientific">Winogradskyella alexanderae</name>
    <dbReference type="NCBI Taxonomy" id="2877123"/>
    <lineage>
        <taxon>Bacteria</taxon>
        <taxon>Pseudomonadati</taxon>
        <taxon>Bacteroidota</taxon>
        <taxon>Flavobacteriia</taxon>
        <taxon>Flavobacteriales</taxon>
        <taxon>Flavobacteriaceae</taxon>
        <taxon>Winogradskyella</taxon>
    </lineage>
</organism>
<evidence type="ECO:0000313" key="1">
    <source>
        <dbReference type="EMBL" id="MCA0132754.1"/>
    </source>
</evidence>
<evidence type="ECO:0000313" key="2">
    <source>
        <dbReference type="Proteomes" id="UP001198901"/>
    </source>
</evidence>
<name>A0ABS7XRV0_9FLAO</name>
<sequence>MDTNFSLFNQINSLCYWLLNFSDYRSSIILDADSDVYSICIKHGGVELYSNEIKGFSKRNPRFLEHELDAIVAGLLHLKQNVDTKRSA</sequence>
<proteinExistence type="predicted"/>
<gene>
    <name evidence="1" type="ORF">LBU54_09175</name>
</gene>
<dbReference type="Proteomes" id="UP001198901">
    <property type="component" value="Unassembled WGS sequence"/>
</dbReference>
<reference evidence="2" key="1">
    <citation type="submission" date="2023-07" db="EMBL/GenBank/DDBJ databases">
        <authorList>
            <person name="Yue Y."/>
        </authorList>
    </citation>
    <scope>NUCLEOTIDE SEQUENCE [LARGE SCALE GENOMIC DNA]</scope>
    <source>
        <strain evidence="2">D23</strain>
    </source>
</reference>
<dbReference type="RefSeq" id="WP_224528578.1">
    <property type="nucleotide sequence ID" value="NZ_JAIUJR010000005.1"/>
</dbReference>
<dbReference type="EMBL" id="JAIUJR010000005">
    <property type="protein sequence ID" value="MCA0132754.1"/>
    <property type="molecule type" value="Genomic_DNA"/>
</dbReference>